<feature type="repeat" description="RCC1" evidence="1">
    <location>
        <begin position="423"/>
        <end position="481"/>
    </location>
</feature>
<dbReference type="Proteomes" id="UP000310189">
    <property type="component" value="Unassembled WGS sequence"/>
</dbReference>
<keyword evidence="5" id="KW-1185">Reference proteome</keyword>
<feature type="repeat" description="RCC1" evidence="1">
    <location>
        <begin position="78"/>
        <end position="134"/>
    </location>
</feature>
<dbReference type="GO" id="GO:0005085">
    <property type="term" value="F:guanyl-nucleotide exchange factor activity"/>
    <property type="evidence" value="ECO:0007669"/>
    <property type="project" value="TreeGrafter"/>
</dbReference>
<sequence>MLDNLPPEIVLDAILPLLPPRDILAIGRVSKSLHLLISDTLIWKRKLTDSSNYIALRILTQSHHNLDWQHIYRRALSPHLYVWGEATNGRLGIDFRDPRIKRGNCVPQPIRVDVGVDLVQIVAGGWSYHGLGRNGDVVFWGEYNGDMVPFGNVDYRNPGARASRPMRLNLPFKVVDMSAGRAHVLFLSDTGDVYQSICCALPHRITHPCLENDDIYQINAAWTHSAIFMKSGTIMIFWSYDCLHSEEYRLGHGSGPRQLLSEHDGTSINTHTFDYTPDAAILPRISDETITQMANAEDAILALTESGRLYRMGLSGSRGLRGAERAQELRRMFASGEKQWVELSNFSPDNLQKLLPEGATLSHLSHITTSYRQFALYAPAIQHSVVFAGDATRNDAAPELIKVDDVVDVARGDHHSIALTRRGEVRAWGSPKNGKLGVPTIDYTRDSAVTEPLPVPFSDDRRVFVFSIASAGWQNAALVIDLDGDDEEQDGEHKKEGQESNDNCECSLFSKI</sequence>
<feature type="domain" description="F-box" evidence="3">
    <location>
        <begin position="7"/>
        <end position="46"/>
    </location>
</feature>
<evidence type="ECO:0000313" key="4">
    <source>
        <dbReference type="EMBL" id="TIA90782.1"/>
    </source>
</evidence>
<dbReference type="PANTHER" id="PTHR45982:SF3">
    <property type="entry name" value="F-BOX PROTEIN POF9"/>
    <property type="match status" value="1"/>
</dbReference>
<comment type="caution">
    <text evidence="4">The sequence shown here is derived from an EMBL/GenBank/DDBJ whole genome shotgun (WGS) entry which is preliminary data.</text>
</comment>
<name>A0A4T0FQC1_9BASI</name>
<dbReference type="PROSITE" id="PS50181">
    <property type="entry name" value="FBOX"/>
    <property type="match status" value="1"/>
</dbReference>
<dbReference type="Pfam" id="PF13540">
    <property type="entry name" value="RCC1_2"/>
    <property type="match status" value="1"/>
</dbReference>
<dbReference type="OrthoDB" id="61110at2759"/>
<dbReference type="SUPFAM" id="SSF50985">
    <property type="entry name" value="RCC1/BLIP-II"/>
    <property type="match status" value="1"/>
</dbReference>
<evidence type="ECO:0000259" key="3">
    <source>
        <dbReference type="PROSITE" id="PS50181"/>
    </source>
</evidence>
<dbReference type="CDD" id="cd09917">
    <property type="entry name" value="F-box_SF"/>
    <property type="match status" value="1"/>
</dbReference>
<dbReference type="SUPFAM" id="SSF81383">
    <property type="entry name" value="F-box domain"/>
    <property type="match status" value="1"/>
</dbReference>
<dbReference type="InterPro" id="IPR051553">
    <property type="entry name" value="Ran_GTPase-activating"/>
</dbReference>
<protein>
    <recommendedName>
        <fullName evidence="3">F-box domain-containing protein</fullName>
    </recommendedName>
</protein>
<gene>
    <name evidence="4" type="ORF">E3P99_01409</name>
</gene>
<dbReference type="AlphaFoldDB" id="A0A4T0FQC1"/>
<dbReference type="EMBL" id="SPNW01000016">
    <property type="protein sequence ID" value="TIA90782.1"/>
    <property type="molecule type" value="Genomic_DNA"/>
</dbReference>
<dbReference type="GO" id="GO:0005737">
    <property type="term" value="C:cytoplasm"/>
    <property type="evidence" value="ECO:0007669"/>
    <property type="project" value="TreeGrafter"/>
</dbReference>
<dbReference type="Gene3D" id="1.20.1280.50">
    <property type="match status" value="1"/>
</dbReference>
<dbReference type="InterPro" id="IPR000408">
    <property type="entry name" value="Reg_chr_condens"/>
</dbReference>
<dbReference type="PANTHER" id="PTHR45982">
    <property type="entry name" value="REGULATOR OF CHROMOSOME CONDENSATION"/>
    <property type="match status" value="1"/>
</dbReference>
<reference evidence="4 5" key="1">
    <citation type="submission" date="2019-03" db="EMBL/GenBank/DDBJ databases">
        <title>Sequencing 23 genomes of Wallemia ichthyophaga.</title>
        <authorList>
            <person name="Gostincar C."/>
        </authorList>
    </citation>
    <scope>NUCLEOTIDE SEQUENCE [LARGE SCALE GENOMIC DNA]</scope>
    <source>
        <strain evidence="4 5">EXF-5753</strain>
    </source>
</reference>
<feature type="region of interest" description="Disordered" evidence="2">
    <location>
        <begin position="485"/>
        <end position="504"/>
    </location>
</feature>
<organism evidence="4 5">
    <name type="scientific">Wallemia hederae</name>
    <dbReference type="NCBI Taxonomy" id="1540922"/>
    <lineage>
        <taxon>Eukaryota</taxon>
        <taxon>Fungi</taxon>
        <taxon>Dikarya</taxon>
        <taxon>Basidiomycota</taxon>
        <taxon>Wallemiomycotina</taxon>
        <taxon>Wallemiomycetes</taxon>
        <taxon>Wallemiales</taxon>
        <taxon>Wallemiaceae</taxon>
        <taxon>Wallemia</taxon>
    </lineage>
</organism>
<feature type="repeat" description="RCC1" evidence="1">
    <location>
        <begin position="135"/>
        <end position="190"/>
    </location>
</feature>
<dbReference type="Pfam" id="PF12937">
    <property type="entry name" value="F-box-like"/>
    <property type="match status" value="1"/>
</dbReference>
<evidence type="ECO:0000313" key="5">
    <source>
        <dbReference type="Proteomes" id="UP000310189"/>
    </source>
</evidence>
<dbReference type="PROSITE" id="PS50012">
    <property type="entry name" value="RCC1_3"/>
    <property type="match status" value="3"/>
</dbReference>
<evidence type="ECO:0000256" key="1">
    <source>
        <dbReference type="PROSITE-ProRule" id="PRU00235"/>
    </source>
</evidence>
<dbReference type="Gene3D" id="2.130.10.30">
    <property type="entry name" value="Regulator of chromosome condensation 1/beta-lactamase-inhibitor protein II"/>
    <property type="match status" value="2"/>
</dbReference>
<dbReference type="InterPro" id="IPR001810">
    <property type="entry name" value="F-box_dom"/>
</dbReference>
<proteinExistence type="predicted"/>
<evidence type="ECO:0000256" key="2">
    <source>
        <dbReference type="SAM" id="MobiDB-lite"/>
    </source>
</evidence>
<dbReference type="InterPro" id="IPR036047">
    <property type="entry name" value="F-box-like_dom_sf"/>
</dbReference>
<accession>A0A4T0FQC1</accession>
<dbReference type="InterPro" id="IPR009091">
    <property type="entry name" value="RCC1/BLIP-II"/>
</dbReference>